<dbReference type="Proteomes" id="UP001234297">
    <property type="component" value="Chromosome 4"/>
</dbReference>
<evidence type="ECO:0000313" key="1">
    <source>
        <dbReference type="EMBL" id="KAJ8618814.1"/>
    </source>
</evidence>
<keyword evidence="2" id="KW-1185">Reference proteome</keyword>
<protein>
    <submittedName>
        <fullName evidence="1">Uncharacterized protein</fullName>
    </submittedName>
</protein>
<organism evidence="1 2">
    <name type="scientific">Persea americana</name>
    <name type="common">Avocado</name>
    <dbReference type="NCBI Taxonomy" id="3435"/>
    <lineage>
        <taxon>Eukaryota</taxon>
        <taxon>Viridiplantae</taxon>
        <taxon>Streptophyta</taxon>
        <taxon>Embryophyta</taxon>
        <taxon>Tracheophyta</taxon>
        <taxon>Spermatophyta</taxon>
        <taxon>Magnoliopsida</taxon>
        <taxon>Magnoliidae</taxon>
        <taxon>Laurales</taxon>
        <taxon>Lauraceae</taxon>
        <taxon>Persea</taxon>
    </lineage>
</organism>
<gene>
    <name evidence="1" type="ORF">MRB53_015000</name>
</gene>
<name>A0ACC2KCG9_PERAE</name>
<reference evidence="1 2" key="1">
    <citation type="journal article" date="2022" name="Hortic Res">
        <title>A haplotype resolved chromosomal level avocado genome allows analysis of novel avocado genes.</title>
        <authorList>
            <person name="Nath O."/>
            <person name="Fletcher S.J."/>
            <person name="Hayward A."/>
            <person name="Shaw L.M."/>
            <person name="Masouleh A.K."/>
            <person name="Furtado A."/>
            <person name="Henry R.J."/>
            <person name="Mitter N."/>
        </authorList>
    </citation>
    <scope>NUCLEOTIDE SEQUENCE [LARGE SCALE GENOMIC DNA]</scope>
    <source>
        <strain evidence="2">cv. Hass</strain>
    </source>
</reference>
<comment type="caution">
    <text evidence="1">The sequence shown here is derived from an EMBL/GenBank/DDBJ whole genome shotgun (WGS) entry which is preliminary data.</text>
</comment>
<dbReference type="EMBL" id="CM056812">
    <property type="protein sequence ID" value="KAJ8618814.1"/>
    <property type="molecule type" value="Genomic_DNA"/>
</dbReference>
<evidence type="ECO:0000313" key="2">
    <source>
        <dbReference type="Proteomes" id="UP001234297"/>
    </source>
</evidence>
<proteinExistence type="predicted"/>
<sequence>MRKTRNGLQDDSIRETSLGVGDLLKSQPNTPSRNGVFRLHHYISSDHVCPTLAGTSHLLNGHDSPSSAPKTNTTSLTADRGEEIQTTSFTNEIDDTRQEMREDVYL</sequence>
<accession>A0ACC2KCG9</accession>